<gene>
    <name evidence="4" type="ORF">KHU32_06670</name>
</gene>
<feature type="compositionally biased region" description="Low complexity" evidence="1">
    <location>
        <begin position="104"/>
        <end position="118"/>
    </location>
</feature>
<evidence type="ECO:0000256" key="1">
    <source>
        <dbReference type="SAM" id="MobiDB-lite"/>
    </source>
</evidence>
<dbReference type="EMBL" id="JAHCDA010000001">
    <property type="protein sequence ID" value="MBS7810613.1"/>
    <property type="molecule type" value="Genomic_DNA"/>
</dbReference>
<organism evidence="4 5">
    <name type="scientific">Roseococcus pinisoli</name>
    <dbReference type="NCBI Taxonomy" id="2835040"/>
    <lineage>
        <taxon>Bacteria</taxon>
        <taxon>Pseudomonadati</taxon>
        <taxon>Pseudomonadota</taxon>
        <taxon>Alphaproteobacteria</taxon>
        <taxon>Acetobacterales</taxon>
        <taxon>Roseomonadaceae</taxon>
        <taxon>Roseococcus</taxon>
    </lineage>
</organism>
<evidence type="ECO:0000313" key="4">
    <source>
        <dbReference type="EMBL" id="MBS7810613.1"/>
    </source>
</evidence>
<proteinExistence type="predicted"/>
<dbReference type="RefSeq" id="WP_213669225.1">
    <property type="nucleotide sequence ID" value="NZ_JAHCDA010000001.1"/>
</dbReference>
<name>A0ABS5QAS9_9PROT</name>
<keyword evidence="5" id="KW-1185">Reference proteome</keyword>
<feature type="chain" id="PRO_5045167681" evidence="2">
    <location>
        <begin position="22"/>
        <end position="118"/>
    </location>
</feature>
<dbReference type="Proteomes" id="UP000766336">
    <property type="component" value="Unassembled WGS sequence"/>
</dbReference>
<evidence type="ECO:0000313" key="5">
    <source>
        <dbReference type="Proteomes" id="UP000766336"/>
    </source>
</evidence>
<dbReference type="Pfam" id="PF03413">
    <property type="entry name" value="PepSY"/>
    <property type="match status" value="1"/>
</dbReference>
<protein>
    <submittedName>
        <fullName evidence="4">PepSY domain-containing protein</fullName>
    </submittedName>
</protein>
<evidence type="ECO:0000256" key="2">
    <source>
        <dbReference type="SAM" id="SignalP"/>
    </source>
</evidence>
<feature type="domain" description="PepSY" evidence="3">
    <location>
        <begin position="42"/>
        <end position="93"/>
    </location>
</feature>
<dbReference type="InterPro" id="IPR025711">
    <property type="entry name" value="PepSY"/>
</dbReference>
<feature type="region of interest" description="Disordered" evidence="1">
    <location>
        <begin position="94"/>
        <end position="118"/>
    </location>
</feature>
<accession>A0ABS5QAS9</accession>
<evidence type="ECO:0000259" key="3">
    <source>
        <dbReference type="Pfam" id="PF03413"/>
    </source>
</evidence>
<dbReference type="Gene3D" id="3.10.450.40">
    <property type="match status" value="1"/>
</dbReference>
<feature type="signal peptide" evidence="2">
    <location>
        <begin position="1"/>
        <end position="21"/>
    </location>
</feature>
<reference evidence="4 5" key="1">
    <citation type="submission" date="2021-05" db="EMBL/GenBank/DDBJ databases">
        <title>Roseococcus sp. XZZS9, whole genome shotgun sequencing project.</title>
        <authorList>
            <person name="Zhao G."/>
            <person name="Shen L."/>
        </authorList>
    </citation>
    <scope>NUCLEOTIDE SEQUENCE [LARGE SCALE GENOMIC DNA]</scope>
    <source>
        <strain evidence="4 5">XZZS9</strain>
    </source>
</reference>
<keyword evidence="2" id="KW-0732">Signal</keyword>
<sequence>MSRRLLSSLAVLLLLTAPAVAQDRRDHERARAALEAGQIRPLSELLSEVERRYHGRVIEAELELEDGQWQYEIKILPPNGRIFTVELDATTGGLLRSRGPVQERTSGSAPSSRSSSSR</sequence>
<comment type="caution">
    <text evidence="4">The sequence shown here is derived from an EMBL/GenBank/DDBJ whole genome shotgun (WGS) entry which is preliminary data.</text>
</comment>